<evidence type="ECO:0000313" key="3">
    <source>
        <dbReference type="EMBL" id="TYC60857.1"/>
    </source>
</evidence>
<dbReference type="PANTHER" id="PTHR30388">
    <property type="entry name" value="ALDEHYDE OXIDOREDUCTASE MOLYBDENUM COFACTOR ASSEMBLY PROTEIN"/>
    <property type="match status" value="1"/>
</dbReference>
<reference evidence="3 4" key="1">
    <citation type="submission" date="2019-01" db="EMBL/GenBank/DDBJ databases">
        <title>Zoogloea oleivorans genome sequencing and assembly.</title>
        <authorList>
            <person name="Tancsics A."/>
            <person name="Farkas M."/>
            <person name="Kriszt B."/>
            <person name="Maroti G."/>
            <person name="Horvath B."/>
        </authorList>
    </citation>
    <scope>NUCLEOTIDE SEQUENCE [LARGE SCALE GENOMIC DNA]</scope>
    <source>
        <strain evidence="3 4">Buc</strain>
    </source>
</reference>
<dbReference type="AlphaFoldDB" id="A0A6C2D3J8"/>
<keyword evidence="4" id="KW-1185">Reference proteome</keyword>
<dbReference type="OrthoDB" id="61481at2"/>
<dbReference type="Pfam" id="PF02625">
    <property type="entry name" value="XdhC_CoxI"/>
    <property type="match status" value="1"/>
</dbReference>
<dbReference type="NCBIfam" id="TIGR02964">
    <property type="entry name" value="xanthine_xdhC"/>
    <property type="match status" value="1"/>
</dbReference>
<dbReference type="PANTHER" id="PTHR30388:SF6">
    <property type="entry name" value="XANTHINE DEHYDROGENASE SUBUNIT A-RELATED"/>
    <property type="match status" value="1"/>
</dbReference>
<dbReference type="Pfam" id="PF13478">
    <property type="entry name" value="XdhC_C"/>
    <property type="match status" value="1"/>
</dbReference>
<dbReference type="RefSeq" id="WP_148578059.1">
    <property type="nucleotide sequence ID" value="NZ_SDKK01000004.1"/>
</dbReference>
<evidence type="ECO:0000313" key="4">
    <source>
        <dbReference type="Proteomes" id="UP000389128"/>
    </source>
</evidence>
<evidence type="ECO:0000259" key="1">
    <source>
        <dbReference type="Pfam" id="PF02625"/>
    </source>
</evidence>
<sequence>MNDWLLALPDWLEAGQAAVLVTVVRTDGSTPREAGASMLVGHADSRDSIGGGHLEWLATSAAREMQVTGDMPRLMRFALGASLGQCCGGVVWLLLERIDPQQAGHWRTRAAAVTTGQTLQRRLASGDAASGWTLSAAQPDELPRFRHDGEHWAFEQQVAASRFPVRLFGAGHVGEAIARALAPLGAQISWMDGRDGAFPAELPPGVTAIASDTPTAEVRSAPPGSYFLVMTHSHSLDFELCEAIFARRDFAYFGLIGSATKRATFAHRLLARGLDPQRLTELTCPIGIAGIRSKHPAAIAAAVAAQLLQVKEAREEGPHDATLAHPNPLLARQFMEA</sequence>
<feature type="domain" description="XdhC Rossmann" evidence="2">
    <location>
        <begin position="167"/>
        <end position="307"/>
    </location>
</feature>
<accession>A0A6C2D3J8</accession>
<organism evidence="3 4">
    <name type="scientific">Zoogloea oleivorans</name>
    <dbReference type="NCBI Taxonomy" id="1552750"/>
    <lineage>
        <taxon>Bacteria</taxon>
        <taxon>Pseudomonadati</taxon>
        <taxon>Pseudomonadota</taxon>
        <taxon>Betaproteobacteria</taxon>
        <taxon>Rhodocyclales</taxon>
        <taxon>Zoogloeaceae</taxon>
        <taxon>Zoogloea</taxon>
    </lineage>
</organism>
<evidence type="ECO:0000259" key="2">
    <source>
        <dbReference type="Pfam" id="PF13478"/>
    </source>
</evidence>
<gene>
    <name evidence="3" type="primary">xdhC</name>
    <name evidence="3" type="ORF">ETQ85_05505</name>
</gene>
<feature type="domain" description="XdhC- CoxI" evidence="1">
    <location>
        <begin position="11"/>
        <end position="70"/>
    </location>
</feature>
<dbReference type="Gene3D" id="3.40.50.720">
    <property type="entry name" value="NAD(P)-binding Rossmann-like Domain"/>
    <property type="match status" value="1"/>
</dbReference>
<name>A0A6C2D3J8_9RHOO</name>
<dbReference type="InterPro" id="IPR052698">
    <property type="entry name" value="MoCofactor_Util/Proc"/>
</dbReference>
<protein>
    <submittedName>
        <fullName evidence="3">Xanthine dehydrogenase accessory protein XdhC</fullName>
    </submittedName>
</protein>
<dbReference type="InterPro" id="IPR014308">
    <property type="entry name" value="Xanthine_DH_XdhC"/>
</dbReference>
<comment type="caution">
    <text evidence="3">The sequence shown here is derived from an EMBL/GenBank/DDBJ whole genome shotgun (WGS) entry which is preliminary data.</text>
</comment>
<dbReference type="InterPro" id="IPR003777">
    <property type="entry name" value="XdhC_CoxI"/>
</dbReference>
<dbReference type="EMBL" id="SDKK01000004">
    <property type="protein sequence ID" value="TYC60857.1"/>
    <property type="molecule type" value="Genomic_DNA"/>
</dbReference>
<proteinExistence type="predicted"/>
<dbReference type="InterPro" id="IPR027051">
    <property type="entry name" value="XdhC_Rossmann_dom"/>
</dbReference>
<dbReference type="Proteomes" id="UP000389128">
    <property type="component" value="Unassembled WGS sequence"/>
</dbReference>